<dbReference type="SUPFAM" id="SSF100950">
    <property type="entry name" value="NagB/RpiA/CoA transferase-like"/>
    <property type="match status" value="1"/>
</dbReference>
<dbReference type="AlphaFoldDB" id="A0A256GFK0"/>
<accession>A0A256GFK0</accession>
<comment type="caution">
    <text evidence="1">The sequence shown here is derived from an EMBL/GenBank/DDBJ whole genome shotgun (WGS) entry which is preliminary data.</text>
</comment>
<reference evidence="1 2" key="1">
    <citation type="submission" date="2017-07" db="EMBL/GenBank/DDBJ databases">
        <title>Draft genome of Ochrobactrum lupini type strain LUP21.</title>
        <authorList>
            <person name="Krzyzanowska D.M."/>
            <person name="Jafra S."/>
        </authorList>
    </citation>
    <scope>NUCLEOTIDE SEQUENCE [LARGE SCALE GENOMIC DNA]</scope>
    <source>
        <strain evidence="1 2">LUP21</strain>
    </source>
</reference>
<sequence length="271" mass="30212">MMKPTLFETLAAVLAKDFINGEVGFTGLLTGKAAAMFGTAIPIVAMELARRTRTPDLTLLLAGCYHNPDFSQLDRMPDCEHDALLRDLSAEAQTYDYPGQWALKRGDISFGFSSAVQVDVVGNINSVCVGHYEKPKVRLVGPILQPEHMTLFRREYIMMPHHERRNFVETVDFISGVGFPGGEKGRKELGLDWGGPALVITPKCVFDFDRDIGRIRVKSIHEGISHDELREATGFDLGNLDKTPITPPPSDDELRIIRHEIDPRQILFAPL</sequence>
<dbReference type="Pfam" id="PF01144">
    <property type="entry name" value="CoA_trans"/>
    <property type="match status" value="1"/>
</dbReference>
<dbReference type="InterPro" id="IPR004165">
    <property type="entry name" value="CoA_trans_fam_I"/>
</dbReference>
<keyword evidence="1" id="KW-0808">Transferase</keyword>
<dbReference type="Gene3D" id="3.40.1080.10">
    <property type="entry name" value="Glutaconate Coenzyme A-transferase"/>
    <property type="match status" value="1"/>
</dbReference>
<gene>
    <name evidence="1" type="ORF">CES86_3968</name>
</gene>
<dbReference type="RefSeq" id="WP_094515287.1">
    <property type="nucleotide sequence ID" value="NZ_JBHEEP010000020.1"/>
</dbReference>
<dbReference type="Proteomes" id="UP000216363">
    <property type="component" value="Unassembled WGS sequence"/>
</dbReference>
<name>A0A256GFK0_9HYPH</name>
<dbReference type="EMBL" id="NNRN01000056">
    <property type="protein sequence ID" value="OYR25914.1"/>
    <property type="molecule type" value="Genomic_DNA"/>
</dbReference>
<evidence type="ECO:0000313" key="1">
    <source>
        <dbReference type="EMBL" id="OYR25914.1"/>
    </source>
</evidence>
<protein>
    <submittedName>
        <fullName evidence="1">Coenzyme A transferase family protein</fullName>
    </submittedName>
</protein>
<proteinExistence type="predicted"/>
<evidence type="ECO:0000313" key="2">
    <source>
        <dbReference type="Proteomes" id="UP000216363"/>
    </source>
</evidence>
<organism evidence="1 2">
    <name type="scientific">Brucella lupini</name>
    <dbReference type="NCBI Taxonomy" id="255457"/>
    <lineage>
        <taxon>Bacteria</taxon>
        <taxon>Pseudomonadati</taxon>
        <taxon>Pseudomonadota</taxon>
        <taxon>Alphaproteobacteria</taxon>
        <taxon>Hyphomicrobiales</taxon>
        <taxon>Brucellaceae</taxon>
        <taxon>Brucella/Ochrobactrum group</taxon>
        <taxon>Brucella</taxon>
    </lineage>
</organism>
<dbReference type="InterPro" id="IPR037171">
    <property type="entry name" value="NagB/RpiA_transferase-like"/>
</dbReference>
<dbReference type="GO" id="GO:0016740">
    <property type="term" value="F:transferase activity"/>
    <property type="evidence" value="ECO:0007669"/>
    <property type="project" value="UniProtKB-KW"/>
</dbReference>